<dbReference type="Proteomes" id="UP000233469">
    <property type="component" value="Unassembled WGS sequence"/>
</dbReference>
<dbReference type="AlphaFoldDB" id="A0A2N1MHA8"/>
<protein>
    <recommendedName>
        <fullName evidence="3">HAT C-terminal dimerisation domain-containing protein</fullName>
    </recommendedName>
</protein>
<accession>A0A2N1MHA8</accession>
<reference evidence="1 2" key="1">
    <citation type="submission" date="2016-04" db="EMBL/GenBank/DDBJ databases">
        <title>Genome analyses suggest a sexual origin of heterokaryosis in a supposedly ancient asexual fungus.</title>
        <authorList>
            <person name="Ropars J."/>
            <person name="Sedzielewska K."/>
            <person name="Noel J."/>
            <person name="Charron P."/>
            <person name="Farinelli L."/>
            <person name="Marton T."/>
            <person name="Kruger M."/>
            <person name="Pelin A."/>
            <person name="Brachmann A."/>
            <person name="Corradi N."/>
        </authorList>
    </citation>
    <scope>NUCLEOTIDE SEQUENCE [LARGE SCALE GENOMIC DNA]</scope>
    <source>
        <strain evidence="1 2">C2</strain>
    </source>
</reference>
<sequence>MIYMIDLTYLLTILVKSSLDATIAIIKTQFISINNQPPIYKTNLQQYLQKNPFYNNHISDNIVHFAKAIVQNPKKLPLQKSILSLYGIEKLKLLCEYFGNQKHKSNGIIVQPLINSSECKKEWQMVKYMKLMKNYNIIKGWHHVWSTCFQFKNQFSNINILVNIVLLVLLLNANVERVFSQYKLIKTRLLDMYLTILLNAPDNIEDFNWDKAFNQ</sequence>
<reference evidence="1 2" key="2">
    <citation type="submission" date="2017-10" db="EMBL/GenBank/DDBJ databases">
        <title>Extensive intraspecific genome diversity in a model arbuscular mycorrhizal fungus.</title>
        <authorList>
            <person name="Chen E.C.H."/>
            <person name="Morin E."/>
            <person name="Baudet D."/>
            <person name="Noel J."/>
            <person name="Ndikumana S."/>
            <person name="Charron P."/>
            <person name="St-Onge C."/>
            <person name="Giorgi J."/>
            <person name="Grigoriev I.V."/>
            <person name="Roux C."/>
            <person name="Martin F.M."/>
            <person name="Corradi N."/>
        </authorList>
    </citation>
    <scope>NUCLEOTIDE SEQUENCE [LARGE SCALE GENOMIC DNA]</scope>
    <source>
        <strain evidence="1 2">C2</strain>
    </source>
</reference>
<proteinExistence type="predicted"/>
<dbReference type="VEuPathDB" id="FungiDB:FUN_010608"/>
<gene>
    <name evidence="1" type="ORF">RhiirC2_792466</name>
</gene>
<name>A0A2N1MHA8_9GLOM</name>
<evidence type="ECO:0008006" key="3">
    <source>
        <dbReference type="Google" id="ProtNLM"/>
    </source>
</evidence>
<comment type="caution">
    <text evidence="1">The sequence shown here is derived from an EMBL/GenBank/DDBJ whole genome shotgun (WGS) entry which is preliminary data.</text>
</comment>
<organism evidence="1 2">
    <name type="scientific">Rhizophagus irregularis</name>
    <dbReference type="NCBI Taxonomy" id="588596"/>
    <lineage>
        <taxon>Eukaryota</taxon>
        <taxon>Fungi</taxon>
        <taxon>Fungi incertae sedis</taxon>
        <taxon>Mucoromycota</taxon>
        <taxon>Glomeromycotina</taxon>
        <taxon>Glomeromycetes</taxon>
        <taxon>Glomerales</taxon>
        <taxon>Glomeraceae</taxon>
        <taxon>Rhizophagus</taxon>
    </lineage>
</organism>
<dbReference type="EMBL" id="LLXL01002375">
    <property type="protein sequence ID" value="PKK61006.1"/>
    <property type="molecule type" value="Genomic_DNA"/>
</dbReference>
<dbReference type="VEuPathDB" id="FungiDB:RhiirA1_469187"/>
<evidence type="ECO:0000313" key="1">
    <source>
        <dbReference type="EMBL" id="PKK61006.1"/>
    </source>
</evidence>
<evidence type="ECO:0000313" key="2">
    <source>
        <dbReference type="Proteomes" id="UP000233469"/>
    </source>
</evidence>